<feature type="domain" description="HTH cro/C1-type" evidence="2">
    <location>
        <begin position="14"/>
        <end position="68"/>
    </location>
</feature>
<name>A0A1G6MNG0_9FIRM</name>
<dbReference type="CDD" id="cd00093">
    <property type="entry name" value="HTH_XRE"/>
    <property type="match status" value="1"/>
</dbReference>
<dbReference type="Proteomes" id="UP000324896">
    <property type="component" value="Unassembled WGS sequence"/>
</dbReference>
<dbReference type="Pfam" id="PF01381">
    <property type="entry name" value="HTH_3"/>
    <property type="match status" value="1"/>
</dbReference>
<evidence type="ECO:0000313" key="3">
    <source>
        <dbReference type="EMBL" id="SDC57032.1"/>
    </source>
</evidence>
<dbReference type="SMART" id="SM00530">
    <property type="entry name" value="HTH_XRE"/>
    <property type="match status" value="1"/>
</dbReference>
<keyword evidence="1" id="KW-0238">DNA-binding</keyword>
<dbReference type="PROSITE" id="PS50943">
    <property type="entry name" value="HTH_CROC1"/>
    <property type="match status" value="1"/>
</dbReference>
<dbReference type="PANTHER" id="PTHR46558">
    <property type="entry name" value="TRACRIPTIONAL REGULATORY PROTEIN-RELATED-RELATED"/>
    <property type="match status" value="1"/>
</dbReference>
<evidence type="ECO:0000259" key="2">
    <source>
        <dbReference type="PROSITE" id="PS50943"/>
    </source>
</evidence>
<dbReference type="AlphaFoldDB" id="A0A1G6MNG0"/>
<gene>
    <name evidence="3" type="ORF">SAMN04488597_10913</name>
</gene>
<dbReference type="InterPro" id="IPR001387">
    <property type="entry name" value="Cro/C1-type_HTH"/>
</dbReference>
<proteinExistence type="predicted"/>
<reference evidence="3 4" key="1">
    <citation type="submission" date="2016-10" db="EMBL/GenBank/DDBJ databases">
        <authorList>
            <person name="Varghese N."/>
            <person name="Submissions S."/>
        </authorList>
    </citation>
    <scope>NUCLEOTIDE SEQUENCE [LARGE SCALE GENOMIC DNA]</scope>
    <source>
        <strain evidence="3 4">WG10</strain>
    </source>
</reference>
<evidence type="ECO:0000313" key="4">
    <source>
        <dbReference type="Proteomes" id="UP000324896"/>
    </source>
</evidence>
<dbReference type="Gene3D" id="1.10.260.40">
    <property type="entry name" value="lambda repressor-like DNA-binding domains"/>
    <property type="match status" value="1"/>
</dbReference>
<dbReference type="SUPFAM" id="SSF47413">
    <property type="entry name" value="lambda repressor-like DNA-binding domains"/>
    <property type="match status" value="1"/>
</dbReference>
<accession>A0A1G6MNG0</accession>
<protein>
    <submittedName>
        <fullName evidence="3">Transcriptional regulator, contains XRE-family HTH domain</fullName>
    </submittedName>
</protein>
<dbReference type="EMBL" id="FMYT01000009">
    <property type="protein sequence ID" value="SDC57032.1"/>
    <property type="molecule type" value="Genomic_DNA"/>
</dbReference>
<evidence type="ECO:0000256" key="1">
    <source>
        <dbReference type="ARBA" id="ARBA00023125"/>
    </source>
</evidence>
<dbReference type="InterPro" id="IPR010982">
    <property type="entry name" value="Lambda_DNA-bd_dom_sf"/>
</dbReference>
<dbReference type="GO" id="GO:0003677">
    <property type="term" value="F:DNA binding"/>
    <property type="evidence" value="ECO:0007669"/>
    <property type="project" value="UniProtKB-KW"/>
</dbReference>
<sequence length="116" mass="13534">MTSKLTFTEIGKRLKEARESSAFTQSEVEELTGINRVTISNIERGQKKIDSLLLKKLADLYGYSLMYFLEEPKEFEEISIAFRTDGLNDKEKENINWTKKLLFNFNDLQEIMKEGD</sequence>
<dbReference type="PANTHER" id="PTHR46558:SF11">
    <property type="entry name" value="HTH-TYPE TRANSCRIPTIONAL REGULATOR XRE"/>
    <property type="match status" value="1"/>
</dbReference>
<dbReference type="RefSeq" id="WP_188116900.1">
    <property type="nucleotide sequence ID" value="NZ_FMYT01000009.1"/>
</dbReference>
<organism evidence="3 4">
    <name type="scientific">Halanaerobium congolense</name>
    <dbReference type="NCBI Taxonomy" id="54121"/>
    <lineage>
        <taxon>Bacteria</taxon>
        <taxon>Bacillati</taxon>
        <taxon>Bacillota</taxon>
        <taxon>Clostridia</taxon>
        <taxon>Halanaerobiales</taxon>
        <taxon>Halanaerobiaceae</taxon>
        <taxon>Halanaerobium</taxon>
    </lineage>
</organism>